<dbReference type="InterPro" id="IPR011990">
    <property type="entry name" value="TPR-like_helical_dom_sf"/>
</dbReference>
<feature type="repeat" description="PPR" evidence="2">
    <location>
        <begin position="335"/>
        <end position="369"/>
    </location>
</feature>
<feature type="repeat" description="PPR" evidence="2">
    <location>
        <begin position="170"/>
        <end position="204"/>
    </location>
</feature>
<name>A0AAV8TUU2_9ROSI</name>
<evidence type="ECO:0000256" key="2">
    <source>
        <dbReference type="PROSITE-ProRule" id="PRU00708"/>
    </source>
</evidence>
<sequence>MVAHSRSYSTTKALAITPKQLTTLSQLREQSTLLKSQLVSALHCCKSLAQFKQVHVHIILNGLSQCCYVVTKLVRTLTGIKVPVDHYPRSVFDQVENPNSFLYTSVVRAYSVQGLVAESISLYGDMRRRGIRPVSFTFSAVFKACGAEFDVGLGRQMHAQTIVIGGFESDLHVGNSMINMYVKCGSVECGRKVFDEMPARDLISWTELIVACAKYGDMESASELFEKLPVKDIVIWTAMITGFAQNACPREAIKYFERMQDVGVGVDEVSLAGVISACAQLGVAKYANWIADVAEKSGFGFGNNVIVGSSLVDVYSKCGSIEDAYRIFGGLKEKNVFSYSSMIMGFAIHGRPHAAMELFHEMLRTEIKPNGVTFIGVLTAYSHAGMVEQGRSLFKQMNELYGIEPSADHYTCMVDLLARAGHLKEALELIETMPMKPPGGVWGALLGACRIHVNPDIAKIAASHLFELEPNCIGNYILLINIYASAGRWKDVSEMRELVIAKGLKKNPTGSWFEGKEGVKVW</sequence>
<dbReference type="PROSITE" id="PS51375">
    <property type="entry name" value="PPR"/>
    <property type="match status" value="4"/>
</dbReference>
<protein>
    <recommendedName>
        <fullName evidence="5">Pentatricopeptide repeat-containing protein</fullName>
    </recommendedName>
</protein>
<evidence type="ECO:0008006" key="5">
    <source>
        <dbReference type="Google" id="ProtNLM"/>
    </source>
</evidence>
<dbReference type="NCBIfam" id="TIGR00756">
    <property type="entry name" value="PPR"/>
    <property type="match status" value="5"/>
</dbReference>
<keyword evidence="4" id="KW-1185">Reference proteome</keyword>
<dbReference type="Pfam" id="PF01535">
    <property type="entry name" value="PPR"/>
    <property type="match status" value="4"/>
</dbReference>
<dbReference type="PANTHER" id="PTHR47926">
    <property type="entry name" value="PENTATRICOPEPTIDE REPEAT-CONTAINING PROTEIN"/>
    <property type="match status" value="1"/>
</dbReference>
<dbReference type="InterPro" id="IPR046848">
    <property type="entry name" value="E_motif"/>
</dbReference>
<accession>A0AAV8TUU2</accession>
<dbReference type="InterPro" id="IPR002885">
    <property type="entry name" value="PPR_rpt"/>
</dbReference>
<evidence type="ECO:0000313" key="3">
    <source>
        <dbReference type="EMBL" id="KAJ8770726.1"/>
    </source>
</evidence>
<keyword evidence="1" id="KW-0677">Repeat</keyword>
<dbReference type="Gene3D" id="1.25.40.10">
    <property type="entry name" value="Tetratricopeptide repeat domain"/>
    <property type="match status" value="3"/>
</dbReference>
<dbReference type="EMBL" id="JAIWQS010000003">
    <property type="protein sequence ID" value="KAJ8770726.1"/>
    <property type="molecule type" value="Genomic_DNA"/>
</dbReference>
<evidence type="ECO:0000256" key="1">
    <source>
        <dbReference type="ARBA" id="ARBA00022737"/>
    </source>
</evidence>
<dbReference type="GO" id="GO:0003723">
    <property type="term" value="F:RNA binding"/>
    <property type="evidence" value="ECO:0007669"/>
    <property type="project" value="InterPro"/>
</dbReference>
<proteinExistence type="predicted"/>
<organism evidence="3 4">
    <name type="scientific">Erythroxylum novogranatense</name>
    <dbReference type="NCBI Taxonomy" id="1862640"/>
    <lineage>
        <taxon>Eukaryota</taxon>
        <taxon>Viridiplantae</taxon>
        <taxon>Streptophyta</taxon>
        <taxon>Embryophyta</taxon>
        <taxon>Tracheophyta</taxon>
        <taxon>Spermatophyta</taxon>
        <taxon>Magnoliopsida</taxon>
        <taxon>eudicotyledons</taxon>
        <taxon>Gunneridae</taxon>
        <taxon>Pentapetalae</taxon>
        <taxon>rosids</taxon>
        <taxon>fabids</taxon>
        <taxon>Malpighiales</taxon>
        <taxon>Erythroxylaceae</taxon>
        <taxon>Erythroxylum</taxon>
    </lineage>
</organism>
<dbReference type="InterPro" id="IPR046960">
    <property type="entry name" value="PPR_At4g14850-like_plant"/>
</dbReference>
<dbReference type="Proteomes" id="UP001159364">
    <property type="component" value="Linkage Group LG03"/>
</dbReference>
<evidence type="ECO:0000313" key="4">
    <source>
        <dbReference type="Proteomes" id="UP001159364"/>
    </source>
</evidence>
<feature type="repeat" description="PPR" evidence="2">
    <location>
        <begin position="99"/>
        <end position="133"/>
    </location>
</feature>
<dbReference type="FunFam" id="1.25.40.10:FF:000090">
    <property type="entry name" value="Pentatricopeptide repeat-containing protein, chloroplastic"/>
    <property type="match status" value="1"/>
</dbReference>
<comment type="caution">
    <text evidence="3">The sequence shown here is derived from an EMBL/GenBank/DDBJ whole genome shotgun (WGS) entry which is preliminary data.</text>
</comment>
<dbReference type="AlphaFoldDB" id="A0AAV8TUU2"/>
<dbReference type="GO" id="GO:0009451">
    <property type="term" value="P:RNA modification"/>
    <property type="evidence" value="ECO:0007669"/>
    <property type="project" value="InterPro"/>
</dbReference>
<dbReference type="FunFam" id="1.25.40.10:FF:001027">
    <property type="entry name" value="Pentatricopeptide repeat-containing protein At5g44230"/>
    <property type="match status" value="1"/>
</dbReference>
<dbReference type="PANTHER" id="PTHR47926:SF523">
    <property type="entry name" value="DYW DOMAIN-CONTAINING PROTEIN"/>
    <property type="match status" value="1"/>
</dbReference>
<dbReference type="Pfam" id="PF13041">
    <property type="entry name" value="PPR_2"/>
    <property type="match status" value="2"/>
</dbReference>
<dbReference type="Pfam" id="PF20431">
    <property type="entry name" value="E_motif"/>
    <property type="match status" value="1"/>
</dbReference>
<gene>
    <name evidence="3" type="ORF">K2173_021373</name>
</gene>
<reference evidence="3 4" key="1">
    <citation type="submission" date="2021-09" db="EMBL/GenBank/DDBJ databases">
        <title>Genomic insights and catalytic innovation underlie evolution of tropane alkaloids biosynthesis.</title>
        <authorList>
            <person name="Wang Y.-J."/>
            <person name="Tian T."/>
            <person name="Huang J.-P."/>
            <person name="Huang S.-X."/>
        </authorList>
    </citation>
    <scope>NUCLEOTIDE SEQUENCE [LARGE SCALE GENOMIC DNA]</scope>
    <source>
        <strain evidence="3">KIB-2018</strain>
        <tissue evidence="3">Leaf</tissue>
    </source>
</reference>
<feature type="repeat" description="PPR" evidence="2">
    <location>
        <begin position="232"/>
        <end position="266"/>
    </location>
</feature>